<reference evidence="2" key="1">
    <citation type="submission" date="2021-12" db="EMBL/GenBank/DDBJ databases">
        <title>Comparative genomics, transcriptomics and evolutionary studies reveal genomic signatures of adaptation to plant cell wall in hemibiotrophic fungi.</title>
        <authorList>
            <consortium name="DOE Joint Genome Institute"/>
            <person name="Baroncelli R."/>
            <person name="Diaz J.F."/>
            <person name="Benocci T."/>
            <person name="Peng M."/>
            <person name="Battaglia E."/>
            <person name="Haridas S."/>
            <person name="Andreopoulos W."/>
            <person name="Labutti K."/>
            <person name="Pangilinan J."/>
            <person name="Floch G.L."/>
            <person name="Makela M.R."/>
            <person name="Henrissat B."/>
            <person name="Grigoriev I.V."/>
            <person name="Crouch J.A."/>
            <person name="De Vries R.P."/>
            <person name="Sukno S.A."/>
            <person name="Thon M.R."/>
        </authorList>
    </citation>
    <scope>NUCLEOTIDE SEQUENCE</scope>
    <source>
        <strain evidence="2">CBS 112980</strain>
    </source>
</reference>
<dbReference type="Proteomes" id="UP001244207">
    <property type="component" value="Unassembled WGS sequence"/>
</dbReference>
<keyword evidence="1" id="KW-0732">Signal</keyword>
<dbReference type="RefSeq" id="XP_060361495.1">
    <property type="nucleotide sequence ID" value="XM_060508946.1"/>
</dbReference>
<evidence type="ECO:0000256" key="1">
    <source>
        <dbReference type="SAM" id="SignalP"/>
    </source>
</evidence>
<proteinExistence type="predicted"/>
<organism evidence="2 3">
    <name type="scientific">Glomerella acutata</name>
    <name type="common">Colletotrichum acutatum</name>
    <dbReference type="NCBI Taxonomy" id="27357"/>
    <lineage>
        <taxon>Eukaryota</taxon>
        <taxon>Fungi</taxon>
        <taxon>Dikarya</taxon>
        <taxon>Ascomycota</taxon>
        <taxon>Pezizomycotina</taxon>
        <taxon>Sordariomycetes</taxon>
        <taxon>Hypocreomycetidae</taxon>
        <taxon>Glomerellales</taxon>
        <taxon>Glomerellaceae</taxon>
        <taxon>Colletotrichum</taxon>
        <taxon>Colletotrichum acutatum species complex</taxon>
    </lineage>
</organism>
<comment type="caution">
    <text evidence="2">The sequence shown here is derived from an EMBL/GenBank/DDBJ whole genome shotgun (WGS) entry which is preliminary data.</text>
</comment>
<name>A0AAD8XFC7_GLOAC</name>
<sequence length="54" mass="6159">MRRNAISVLSLQLVPLAIPWPSLRAVTWAWCLTAEGALRAWLMSTCQFGRFKQL</sequence>
<dbReference type="GeneID" id="85392845"/>
<feature type="non-terminal residue" evidence="2">
    <location>
        <position position="54"/>
    </location>
</feature>
<dbReference type="EMBL" id="JAHMHS010000096">
    <property type="protein sequence ID" value="KAK1719411.1"/>
    <property type="molecule type" value="Genomic_DNA"/>
</dbReference>
<gene>
    <name evidence="2" type="ORF">BDZ83DRAFT_632145</name>
</gene>
<accession>A0AAD8XFC7</accession>
<dbReference type="AlphaFoldDB" id="A0AAD8XFC7"/>
<keyword evidence="3" id="KW-1185">Reference proteome</keyword>
<evidence type="ECO:0000313" key="3">
    <source>
        <dbReference type="Proteomes" id="UP001244207"/>
    </source>
</evidence>
<protein>
    <submittedName>
        <fullName evidence="2">Uncharacterized protein</fullName>
    </submittedName>
</protein>
<feature type="chain" id="PRO_5041913217" evidence="1">
    <location>
        <begin position="26"/>
        <end position="54"/>
    </location>
</feature>
<evidence type="ECO:0000313" key="2">
    <source>
        <dbReference type="EMBL" id="KAK1719411.1"/>
    </source>
</evidence>
<feature type="signal peptide" evidence="1">
    <location>
        <begin position="1"/>
        <end position="25"/>
    </location>
</feature>